<dbReference type="GO" id="GO:0003676">
    <property type="term" value="F:nucleic acid binding"/>
    <property type="evidence" value="ECO:0007669"/>
    <property type="project" value="InterPro"/>
</dbReference>
<dbReference type="Gene3D" id="3.40.970.10">
    <property type="entry name" value="Ribonuclease H1, N-terminal domain"/>
    <property type="match status" value="1"/>
</dbReference>
<dbReference type="InterPro" id="IPR050092">
    <property type="entry name" value="RNase_H"/>
</dbReference>
<dbReference type="FunFam" id="3.40.970.10:FF:000001">
    <property type="entry name" value="Ribonuclease H1"/>
    <property type="match status" value="1"/>
</dbReference>
<dbReference type="Bgee" id="ENSXETG00000030371">
    <property type="expression patterns" value="Expressed in testis and 13 other cell types or tissues"/>
</dbReference>
<evidence type="ECO:0000256" key="6">
    <source>
        <dbReference type="ARBA" id="ARBA00022490"/>
    </source>
</evidence>
<dbReference type="PROSITE" id="PS50879">
    <property type="entry name" value="RNASE_H_1"/>
    <property type="match status" value="1"/>
</dbReference>
<dbReference type="EC" id="3.1.26.4" evidence="5"/>
<name>A0A6I8PR94_XENTR</name>
<evidence type="ECO:0000256" key="8">
    <source>
        <dbReference type="ARBA" id="ARBA00022723"/>
    </source>
</evidence>
<evidence type="ECO:0000256" key="4">
    <source>
        <dbReference type="ARBA" id="ARBA00011245"/>
    </source>
</evidence>
<evidence type="ECO:0000256" key="2">
    <source>
        <dbReference type="ARBA" id="ARBA00004496"/>
    </source>
</evidence>
<evidence type="ECO:0000313" key="16">
    <source>
        <dbReference type="Ensembl" id="ENSXETP00000060308"/>
    </source>
</evidence>
<comment type="subunit">
    <text evidence="4">Monomer.</text>
</comment>
<keyword evidence="6" id="KW-0963">Cytoplasm</keyword>
<protein>
    <recommendedName>
        <fullName evidence="13">Ribonuclease H1</fullName>
        <ecNumber evidence="5">3.1.26.4</ecNumber>
    </recommendedName>
</protein>
<dbReference type="PANTHER" id="PTHR10642:SF33">
    <property type="entry name" value="RIBONUCLEASE H1-LIKE"/>
    <property type="match status" value="1"/>
</dbReference>
<proteinExistence type="inferred from homology"/>
<feature type="domain" description="RNase H type-1" evidence="15">
    <location>
        <begin position="57"/>
        <end position="203"/>
    </location>
</feature>
<dbReference type="GO" id="GO:0005739">
    <property type="term" value="C:mitochondrion"/>
    <property type="evidence" value="ECO:0007669"/>
    <property type="project" value="UniProtKB-ARBA"/>
</dbReference>
<dbReference type="Gene3D" id="3.30.420.10">
    <property type="entry name" value="Ribonuclease H-like superfamily/Ribonuclease H"/>
    <property type="match status" value="1"/>
</dbReference>
<keyword evidence="10" id="KW-0378">Hydrolase</keyword>
<reference evidence="16" key="2">
    <citation type="submission" date="2020-05" db="UniProtKB">
        <authorList>
            <consortium name="Ensembl"/>
        </authorList>
    </citation>
    <scope>IDENTIFICATION</scope>
</reference>
<keyword evidence="7" id="KW-0540">Nuclease</keyword>
<evidence type="ECO:0000256" key="11">
    <source>
        <dbReference type="ARBA" id="ARBA00022842"/>
    </source>
</evidence>
<dbReference type="InterPro" id="IPR011320">
    <property type="entry name" value="RNase_H1_N"/>
</dbReference>
<dbReference type="Pfam" id="PF01693">
    <property type="entry name" value="Cauli_VI"/>
    <property type="match status" value="1"/>
</dbReference>
<dbReference type="AlphaFoldDB" id="A0A6I8PR94"/>
<evidence type="ECO:0000256" key="7">
    <source>
        <dbReference type="ARBA" id="ARBA00022722"/>
    </source>
</evidence>
<organism evidence="16">
    <name type="scientific">Xenopus tropicalis</name>
    <name type="common">Western clawed frog</name>
    <name type="synonym">Silurana tropicalis</name>
    <dbReference type="NCBI Taxonomy" id="8364"/>
    <lineage>
        <taxon>Eukaryota</taxon>
        <taxon>Metazoa</taxon>
        <taxon>Chordata</taxon>
        <taxon>Craniata</taxon>
        <taxon>Vertebrata</taxon>
        <taxon>Euteleostomi</taxon>
        <taxon>Amphibia</taxon>
        <taxon>Batrachia</taxon>
        <taxon>Anura</taxon>
        <taxon>Pipoidea</taxon>
        <taxon>Pipidae</taxon>
        <taxon>Xenopodinae</taxon>
        <taxon>Xenopus</taxon>
        <taxon>Silurana</taxon>
    </lineage>
</organism>
<dbReference type="SUPFAM" id="SSF53098">
    <property type="entry name" value="Ribonuclease H-like"/>
    <property type="match status" value="1"/>
</dbReference>
<comment type="similarity">
    <text evidence="3">Belongs to the RNase H family.</text>
</comment>
<dbReference type="Ensembl" id="ENSXETT00000064950">
    <property type="protein sequence ID" value="ENSXETP00000060308"/>
    <property type="gene ID" value="ENSXETG00000030371"/>
</dbReference>
<keyword evidence="11" id="KW-0460">Magnesium</keyword>
<dbReference type="InterPro" id="IPR036397">
    <property type="entry name" value="RNaseH_sf"/>
</dbReference>
<comment type="subcellular location">
    <subcellularLocation>
        <location evidence="2">Cytoplasm</location>
    </subcellularLocation>
</comment>
<dbReference type="CDD" id="cd09280">
    <property type="entry name" value="RNase_HI_eukaryote_like"/>
    <property type="match status" value="1"/>
</dbReference>
<dbReference type="SUPFAM" id="SSF55658">
    <property type="entry name" value="L9 N-domain-like"/>
    <property type="match status" value="1"/>
</dbReference>
<comment type="cofactor">
    <cofactor evidence="1">
        <name>Mg(2+)</name>
        <dbReference type="ChEBI" id="CHEBI:18420"/>
    </cofactor>
</comment>
<evidence type="ECO:0000256" key="5">
    <source>
        <dbReference type="ARBA" id="ARBA00012180"/>
    </source>
</evidence>
<reference evidence="16" key="1">
    <citation type="journal article" date="2010" name="Science">
        <title>The genome of the Western clawed frog Xenopus tropicalis.</title>
        <authorList>
            <person name="Hellsten U."/>
            <person name="Harland R.M."/>
            <person name="Gilchrist M.J."/>
            <person name="Hendrix D."/>
            <person name="Jurka J."/>
            <person name="Kapitonov V."/>
            <person name="Ovcharenko I."/>
            <person name="Putnam N.H."/>
            <person name="Shu S."/>
            <person name="Taher L."/>
            <person name="Blitz I.L."/>
            <person name="Blumberg B."/>
            <person name="Dichmann D.S."/>
            <person name="Dubchak I."/>
            <person name="Amaya E."/>
            <person name="Detter J.C."/>
            <person name="Fletcher R."/>
            <person name="Gerhard D.S."/>
            <person name="Goodstein D."/>
            <person name="Graves T."/>
            <person name="Grigoriev I.V."/>
            <person name="Grimwood J."/>
            <person name="Kawashima T."/>
            <person name="Lindquist E."/>
            <person name="Lucas S.M."/>
            <person name="Mead P.E."/>
            <person name="Mitros T."/>
            <person name="Ogino H."/>
            <person name="Ohta Y."/>
            <person name="Poliakov A.V."/>
            <person name="Pollet N."/>
            <person name="Robert J."/>
            <person name="Salamov A."/>
            <person name="Sater A.K."/>
            <person name="Schmutz J."/>
            <person name="Terry A."/>
            <person name="Vize P.D."/>
            <person name="Warren W.C."/>
            <person name="Wells D."/>
            <person name="Wills A."/>
            <person name="Wilson R.K."/>
            <person name="Zimmerman L.B."/>
            <person name="Zorn A.M."/>
            <person name="Grainger R."/>
            <person name="Grammer T."/>
            <person name="Khokha M.K."/>
            <person name="Richardson P.M."/>
            <person name="Rokhsar D.S."/>
        </authorList>
    </citation>
    <scope>NUCLEOTIDE SEQUENCE [LARGE SCALE GENOMIC DNA]</scope>
    <source>
        <strain evidence="16">Nigerian</strain>
    </source>
</reference>
<evidence type="ECO:0000256" key="12">
    <source>
        <dbReference type="ARBA" id="ARBA00059147"/>
    </source>
</evidence>
<dbReference type="PANTHER" id="PTHR10642">
    <property type="entry name" value="RIBONUCLEASE H1"/>
    <property type="match status" value="1"/>
</dbReference>
<dbReference type="InterPro" id="IPR012337">
    <property type="entry name" value="RNaseH-like_sf"/>
</dbReference>
<evidence type="ECO:0000256" key="3">
    <source>
        <dbReference type="ARBA" id="ARBA00005300"/>
    </source>
</evidence>
<dbReference type="GO" id="GO:0004523">
    <property type="term" value="F:RNA-DNA hybrid ribonuclease activity"/>
    <property type="evidence" value="ECO:0007669"/>
    <property type="project" value="UniProtKB-EC"/>
</dbReference>
<dbReference type="FunFam" id="3.30.420.10:FF:000049">
    <property type="entry name" value="Ribonuclease H1"/>
    <property type="match status" value="1"/>
</dbReference>
<accession>A0A6I8PR94</accession>
<dbReference type="InterPro" id="IPR009027">
    <property type="entry name" value="Ribosomal_bL9/RNase_H1_N"/>
</dbReference>
<evidence type="ECO:0000256" key="14">
    <source>
        <dbReference type="SAM" id="MobiDB-lite"/>
    </source>
</evidence>
<keyword evidence="8" id="KW-0479">Metal-binding</keyword>
<evidence type="ECO:0000256" key="13">
    <source>
        <dbReference type="ARBA" id="ARBA00068459"/>
    </source>
</evidence>
<dbReference type="InterPro" id="IPR002156">
    <property type="entry name" value="RNaseH_domain"/>
</dbReference>
<dbReference type="GO" id="GO:0046872">
    <property type="term" value="F:metal ion binding"/>
    <property type="evidence" value="ECO:0007669"/>
    <property type="project" value="UniProtKB-KW"/>
</dbReference>
<evidence type="ECO:0000256" key="1">
    <source>
        <dbReference type="ARBA" id="ARBA00001946"/>
    </source>
</evidence>
<sequence length="204" mass="22873">MPYGVRRGRQAGVYNTWEECKEQVDRYPNASFKKLPTHSEARNYVRSHETSSPYSSAGRSAQVYTDGCCSRNGQYGANGGIGVYWGPGDSRNVSAKLEGRQTNQRAEIEAARTAVKQARDDNITSLQINTDSKFTINGMTQWVPRWKENGWKTIDGRDVINKQDFQKLDKACENMDIKWNYVPGHSGSVGNDRADQLAKAGSRK</sequence>
<dbReference type="GeneTree" id="ENSGT00390000003466"/>
<dbReference type="Pfam" id="PF00075">
    <property type="entry name" value="RNase_H"/>
    <property type="match status" value="1"/>
</dbReference>
<evidence type="ECO:0000259" key="15">
    <source>
        <dbReference type="PROSITE" id="PS50879"/>
    </source>
</evidence>
<evidence type="ECO:0000256" key="9">
    <source>
        <dbReference type="ARBA" id="ARBA00022759"/>
    </source>
</evidence>
<evidence type="ECO:0000256" key="10">
    <source>
        <dbReference type="ARBA" id="ARBA00022801"/>
    </source>
</evidence>
<gene>
    <name evidence="16" type="primary">rnaseh1</name>
</gene>
<feature type="region of interest" description="Disordered" evidence="14">
    <location>
        <begin position="183"/>
        <end position="204"/>
    </location>
</feature>
<comment type="function">
    <text evidence="12">Endonuclease that specifically degrades the RNA of RNA-DNA hybrids. Plays a role in RNA polymerase II (RNAp II) transcription termination by degrading R-loop RNA-DNA hybrid formation at G-rich pause sites located downstream of the poly(A) site and behind the elongating RNAp II.</text>
</comment>
<dbReference type="InterPro" id="IPR037056">
    <property type="entry name" value="RNase_H1_N_sf"/>
</dbReference>
<keyword evidence="9" id="KW-0255">Endonuclease</keyword>